<feature type="binding site" evidence="8">
    <location>
        <begin position="66"/>
        <end position="70"/>
    </location>
    <ligand>
        <name>GTP</name>
        <dbReference type="ChEBI" id="CHEBI:37565"/>
        <label>1</label>
    </ligand>
</feature>
<dbReference type="STRING" id="1798705.A2563_00245"/>
<feature type="binding site" evidence="8">
    <location>
        <begin position="129"/>
        <end position="132"/>
    </location>
    <ligand>
        <name>GTP</name>
        <dbReference type="ChEBI" id="CHEBI:37565"/>
        <label>1</label>
    </ligand>
</feature>
<dbReference type="InterPro" id="IPR027417">
    <property type="entry name" value="P-loop_NTPase"/>
</dbReference>
<dbReference type="PROSITE" id="PS51712">
    <property type="entry name" value="G_ENGA"/>
    <property type="match status" value="2"/>
</dbReference>
<keyword evidence="3 8" id="KW-0690">Ribosome biogenesis</keyword>
<organism evidence="12 13">
    <name type="scientific">Candidatus Magasanikbacteria bacterium RIFOXYD1_FULL_40_23</name>
    <dbReference type="NCBI Taxonomy" id="1798705"/>
    <lineage>
        <taxon>Bacteria</taxon>
        <taxon>Candidatus Magasanikiibacteriota</taxon>
    </lineage>
</organism>
<keyword evidence="5 8" id="KW-0547">Nucleotide-binding</keyword>
<dbReference type="InterPro" id="IPR016484">
    <property type="entry name" value="GTPase_Der"/>
</dbReference>
<dbReference type="PANTHER" id="PTHR43834">
    <property type="entry name" value="GTPASE DER"/>
    <property type="match status" value="1"/>
</dbReference>
<feature type="binding site" evidence="8">
    <location>
        <begin position="198"/>
        <end position="205"/>
    </location>
    <ligand>
        <name>GTP</name>
        <dbReference type="ChEBI" id="CHEBI:37565"/>
        <label>2</label>
    </ligand>
</feature>
<evidence type="ECO:0000256" key="10">
    <source>
        <dbReference type="RuleBase" id="RU004481"/>
    </source>
</evidence>
<evidence type="ECO:0000256" key="5">
    <source>
        <dbReference type="ARBA" id="ARBA00022741"/>
    </source>
</evidence>
<dbReference type="PRINTS" id="PR00326">
    <property type="entry name" value="GTP1OBG"/>
</dbReference>
<dbReference type="CDD" id="cd01895">
    <property type="entry name" value="EngA2"/>
    <property type="match status" value="1"/>
</dbReference>
<accession>A0A1F6PAY5</accession>
<feature type="binding site" evidence="8">
    <location>
        <begin position="310"/>
        <end position="313"/>
    </location>
    <ligand>
        <name>GTP</name>
        <dbReference type="ChEBI" id="CHEBI:37565"/>
        <label>2</label>
    </ligand>
</feature>
<dbReference type="Gene3D" id="3.40.50.300">
    <property type="entry name" value="P-loop containing nucleotide triphosphate hydrolases"/>
    <property type="match status" value="2"/>
</dbReference>
<feature type="domain" description="EngA-type G" evidence="11">
    <location>
        <begin position="13"/>
        <end position="179"/>
    </location>
</feature>
<dbReference type="CDD" id="cd01894">
    <property type="entry name" value="EngA1"/>
    <property type="match status" value="1"/>
</dbReference>
<dbReference type="FunFam" id="3.40.50.300:FF:000040">
    <property type="entry name" value="GTPase Der"/>
    <property type="match status" value="1"/>
</dbReference>
<evidence type="ECO:0000256" key="7">
    <source>
        <dbReference type="ARBA" id="ARBA00032345"/>
    </source>
</evidence>
<dbReference type="EMBL" id="MFRA01000002">
    <property type="protein sequence ID" value="OGH93104.1"/>
    <property type="molecule type" value="Genomic_DNA"/>
</dbReference>
<evidence type="ECO:0000256" key="2">
    <source>
        <dbReference type="ARBA" id="ARBA00020953"/>
    </source>
</evidence>
<dbReference type="HAMAP" id="MF_00195">
    <property type="entry name" value="GTPase_Der"/>
    <property type="match status" value="1"/>
</dbReference>
<evidence type="ECO:0000256" key="8">
    <source>
        <dbReference type="HAMAP-Rule" id="MF_00195"/>
    </source>
</evidence>
<dbReference type="GO" id="GO:0043022">
    <property type="term" value="F:ribosome binding"/>
    <property type="evidence" value="ECO:0007669"/>
    <property type="project" value="TreeGrafter"/>
</dbReference>
<dbReference type="PIRSF" id="PIRSF006485">
    <property type="entry name" value="GTP-binding_EngA"/>
    <property type="match status" value="1"/>
</dbReference>
<evidence type="ECO:0000313" key="12">
    <source>
        <dbReference type="EMBL" id="OGH93104.1"/>
    </source>
</evidence>
<dbReference type="AlphaFoldDB" id="A0A1F6PAY5"/>
<proteinExistence type="inferred from homology"/>
<dbReference type="PANTHER" id="PTHR43834:SF6">
    <property type="entry name" value="GTPASE DER"/>
    <property type="match status" value="1"/>
</dbReference>
<comment type="similarity">
    <text evidence="1 8 9 10">Belongs to the TRAFAC class TrmE-Era-EngA-EngB-Septin-like GTPase superfamily. EngA (Der) GTPase family.</text>
</comment>
<dbReference type="InterPro" id="IPR005225">
    <property type="entry name" value="Small_GTP-bd"/>
</dbReference>
<feature type="binding site" evidence="8">
    <location>
        <begin position="245"/>
        <end position="249"/>
    </location>
    <ligand>
        <name>GTP</name>
        <dbReference type="ChEBI" id="CHEBI:37565"/>
        <label>2</label>
    </ligand>
</feature>
<dbReference type="GO" id="GO:0042254">
    <property type="term" value="P:ribosome biogenesis"/>
    <property type="evidence" value="ECO:0007669"/>
    <property type="project" value="UniProtKB-KW"/>
</dbReference>
<evidence type="ECO:0000256" key="3">
    <source>
        <dbReference type="ARBA" id="ARBA00022517"/>
    </source>
</evidence>
<dbReference type="Pfam" id="PF14714">
    <property type="entry name" value="KH_dom-like"/>
    <property type="match status" value="1"/>
</dbReference>
<evidence type="ECO:0000313" key="13">
    <source>
        <dbReference type="Proteomes" id="UP000176634"/>
    </source>
</evidence>
<comment type="caution">
    <text evidence="12">The sequence shown here is derived from an EMBL/GenBank/DDBJ whole genome shotgun (WGS) entry which is preliminary data.</text>
</comment>
<dbReference type="InterPro" id="IPR031166">
    <property type="entry name" value="G_ENGA"/>
</dbReference>
<dbReference type="Gene3D" id="3.30.300.20">
    <property type="match status" value="1"/>
</dbReference>
<protein>
    <recommendedName>
        <fullName evidence="2 8">GTPase Der</fullName>
    </recommendedName>
    <alternativeName>
        <fullName evidence="7 8">GTP-binding protein EngA</fullName>
    </alternativeName>
</protein>
<evidence type="ECO:0000259" key="11">
    <source>
        <dbReference type="PROSITE" id="PS51712"/>
    </source>
</evidence>
<comment type="function">
    <text evidence="8 10">GTPase that plays an essential role in the late steps of ribosome biogenesis.</text>
</comment>
<dbReference type="InterPro" id="IPR015946">
    <property type="entry name" value="KH_dom-like_a/b"/>
</dbReference>
<keyword evidence="6 8" id="KW-0342">GTP-binding</keyword>
<feature type="domain" description="EngA-type G" evidence="11">
    <location>
        <begin position="192"/>
        <end position="369"/>
    </location>
</feature>
<keyword evidence="4 10" id="KW-0677">Repeat</keyword>
<gene>
    <name evidence="8" type="primary">der</name>
    <name evidence="12" type="ORF">A2563_00245</name>
</gene>
<dbReference type="SUPFAM" id="SSF52540">
    <property type="entry name" value="P-loop containing nucleoside triphosphate hydrolases"/>
    <property type="match status" value="2"/>
</dbReference>
<dbReference type="Proteomes" id="UP000176634">
    <property type="component" value="Unassembled WGS sequence"/>
</dbReference>
<dbReference type="GO" id="GO:0005525">
    <property type="term" value="F:GTP binding"/>
    <property type="evidence" value="ECO:0007669"/>
    <property type="project" value="UniProtKB-UniRule"/>
</dbReference>
<dbReference type="Pfam" id="PF01926">
    <property type="entry name" value="MMR_HSR1"/>
    <property type="match status" value="2"/>
</dbReference>
<evidence type="ECO:0000256" key="1">
    <source>
        <dbReference type="ARBA" id="ARBA00008279"/>
    </source>
</evidence>
<evidence type="ECO:0000256" key="4">
    <source>
        <dbReference type="ARBA" id="ARBA00022737"/>
    </source>
</evidence>
<dbReference type="InterPro" id="IPR006073">
    <property type="entry name" value="GTP-bd"/>
</dbReference>
<name>A0A1F6PAY5_9BACT</name>
<evidence type="ECO:0000256" key="6">
    <source>
        <dbReference type="ARBA" id="ARBA00023134"/>
    </source>
</evidence>
<comment type="subunit">
    <text evidence="8">Associates with the 50S ribosomal subunit.</text>
</comment>
<sequence>MATPAKIVDQDLPTVALVGRVNVGKSSLFNKIIEENKAIVSDIPGTTRTRNIGLVSWRGKNFTLVDTGGITFSEDIPLEDEIIKQTELAIKEADLIIFVVDVQTGLLPQERDLAKRLIKQKGKTIFVANKADSERMRMDVHEGEWLKLGLGEPFPVSAANGSNIGNLLDEIFKRLGKTSKKPKRVKEEKPAIKVALIGKPNVGKSSLFNDLIGKDEVIVSPLAHTTREPHDTLVEVNGQPIIFVDTAGIRRKAKVSGELEKAGIGKSINMIKKADIVLLVLDASETITTQDQQLAGLLRENTRSTIILVNKWDLVEKENTDEFKNNFKARIYADFPHLDFAPIIFISAKTKYKVHEIFPLIFRAWEERHLIIPEAELQAFFKKTIKEHRPARGKGTRHPDIMSFYQLHNNPPLFEMMIKFKTSIHFSYVRYFENRLREEFGFFATPIVIKLTKLRRNITNLK</sequence>
<dbReference type="NCBIfam" id="TIGR00231">
    <property type="entry name" value="small_GTP"/>
    <property type="match status" value="2"/>
</dbReference>
<dbReference type="NCBIfam" id="TIGR03594">
    <property type="entry name" value="GTPase_EngA"/>
    <property type="match status" value="1"/>
</dbReference>
<evidence type="ECO:0000256" key="9">
    <source>
        <dbReference type="PROSITE-ProRule" id="PRU01049"/>
    </source>
</evidence>
<dbReference type="InterPro" id="IPR032859">
    <property type="entry name" value="KH_dom-like"/>
</dbReference>
<feature type="binding site" evidence="8">
    <location>
        <begin position="19"/>
        <end position="26"/>
    </location>
    <ligand>
        <name>GTP</name>
        <dbReference type="ChEBI" id="CHEBI:37565"/>
        <label>1</label>
    </ligand>
</feature>
<reference evidence="12 13" key="1">
    <citation type="journal article" date="2016" name="Nat. Commun.">
        <title>Thousands of microbial genomes shed light on interconnected biogeochemical processes in an aquifer system.</title>
        <authorList>
            <person name="Anantharaman K."/>
            <person name="Brown C.T."/>
            <person name="Hug L.A."/>
            <person name="Sharon I."/>
            <person name="Castelle C.J."/>
            <person name="Probst A.J."/>
            <person name="Thomas B.C."/>
            <person name="Singh A."/>
            <person name="Wilkins M.J."/>
            <person name="Karaoz U."/>
            <person name="Brodie E.L."/>
            <person name="Williams K.H."/>
            <person name="Hubbard S.S."/>
            <person name="Banfield J.F."/>
        </authorList>
    </citation>
    <scope>NUCLEOTIDE SEQUENCE [LARGE SCALE GENOMIC DNA]</scope>
</reference>